<dbReference type="HOGENOM" id="CLU_045011_13_3_2"/>
<dbReference type="STRING" id="867904.Metho_1703"/>
<dbReference type="InterPro" id="IPR023198">
    <property type="entry name" value="PGP-like_dom2"/>
</dbReference>
<dbReference type="EMBL" id="CP003362">
    <property type="protein sequence ID" value="AGB49892.1"/>
    <property type="molecule type" value="Genomic_DNA"/>
</dbReference>
<evidence type="ECO:0000256" key="1">
    <source>
        <dbReference type="ARBA" id="ARBA00007958"/>
    </source>
</evidence>
<sequence length="230" mass="25447">MLKTLIFDMDGVLVDSMPYHVEAMQHIFDQMGVYMDQQVIYEREGEKTIDIIRLLLEKAGIDNGRFDLESIVEKYIEEFNIIVVLNAFEGMPECLEVLKNRYALAVVSGADKPIVHSVLNSLYPGLFSVVVTGDDVANGKPAPDPYLKALEMLNMQKNECIVIENAPVGIQAAKAAGLCCIAVPTYLDPQELHQADLVAMDHDLLIDLLLNLNSATPEACIKECAHSVKL</sequence>
<dbReference type="CDD" id="cd07505">
    <property type="entry name" value="HAD_BPGM-like"/>
    <property type="match status" value="1"/>
</dbReference>
<dbReference type="InterPro" id="IPR036412">
    <property type="entry name" value="HAD-like_sf"/>
</dbReference>
<comment type="similarity">
    <text evidence="1">Belongs to the HAD-like hydrolase superfamily.</text>
</comment>
<dbReference type="NCBIfam" id="TIGR01509">
    <property type="entry name" value="HAD-SF-IA-v3"/>
    <property type="match status" value="1"/>
</dbReference>
<accession>L0KWT3</accession>
<evidence type="ECO:0000313" key="3">
    <source>
        <dbReference type="Proteomes" id="UP000010866"/>
    </source>
</evidence>
<organism evidence="2 3">
    <name type="scientific">Methanomethylovorans hollandica (strain DSM 15978 / NBRC 107637 / DMS1)</name>
    <dbReference type="NCBI Taxonomy" id="867904"/>
    <lineage>
        <taxon>Archaea</taxon>
        <taxon>Methanobacteriati</taxon>
        <taxon>Methanobacteriota</taxon>
        <taxon>Stenosarchaea group</taxon>
        <taxon>Methanomicrobia</taxon>
        <taxon>Methanosarcinales</taxon>
        <taxon>Methanosarcinaceae</taxon>
        <taxon>Methanomethylovorans</taxon>
    </lineage>
</organism>
<dbReference type="InterPro" id="IPR041492">
    <property type="entry name" value="HAD_2"/>
</dbReference>
<dbReference type="SFLD" id="SFLDG01135">
    <property type="entry name" value="C1.5.6:_HAD__Beta-PGM__Phospha"/>
    <property type="match status" value="1"/>
</dbReference>
<dbReference type="InterPro" id="IPR051806">
    <property type="entry name" value="HAD-like_SPP"/>
</dbReference>
<gene>
    <name evidence="2" type="ordered locus">Metho_1703</name>
</gene>
<dbReference type="Gene3D" id="3.40.50.1000">
    <property type="entry name" value="HAD superfamily/HAD-like"/>
    <property type="match status" value="1"/>
</dbReference>
<dbReference type="KEGG" id="mhz:Metho_1703"/>
<dbReference type="Gene3D" id="1.10.150.240">
    <property type="entry name" value="Putative phosphatase, domain 2"/>
    <property type="match status" value="1"/>
</dbReference>
<dbReference type="Pfam" id="PF13419">
    <property type="entry name" value="HAD_2"/>
    <property type="match status" value="1"/>
</dbReference>
<protein>
    <submittedName>
        <fullName evidence="2">Haloacid dehalogenase superfamily protein, subfamily IA, variant 3 with third motif having DD or ED</fullName>
    </submittedName>
</protein>
<dbReference type="GO" id="GO:0050308">
    <property type="term" value="F:sugar-phosphatase activity"/>
    <property type="evidence" value="ECO:0007669"/>
    <property type="project" value="TreeGrafter"/>
</dbReference>
<dbReference type="SFLD" id="SFLDG01129">
    <property type="entry name" value="C1.5:_HAD__Beta-PGM__Phosphata"/>
    <property type="match status" value="1"/>
</dbReference>
<dbReference type="AlphaFoldDB" id="L0KWT3"/>
<evidence type="ECO:0000313" key="2">
    <source>
        <dbReference type="EMBL" id="AGB49892.1"/>
    </source>
</evidence>
<dbReference type="OrthoDB" id="31229at2157"/>
<dbReference type="SUPFAM" id="SSF56784">
    <property type="entry name" value="HAD-like"/>
    <property type="match status" value="1"/>
</dbReference>
<dbReference type="InterPro" id="IPR006439">
    <property type="entry name" value="HAD-SF_hydro_IA"/>
</dbReference>
<dbReference type="SFLD" id="SFLDS00003">
    <property type="entry name" value="Haloacid_Dehalogenase"/>
    <property type="match status" value="1"/>
</dbReference>
<dbReference type="PANTHER" id="PTHR43481:SF4">
    <property type="entry name" value="GLYCEROL-1-PHOSPHATE PHOSPHOHYDROLASE 1-RELATED"/>
    <property type="match status" value="1"/>
</dbReference>
<name>L0KWT3_METHD</name>
<dbReference type="PANTHER" id="PTHR43481">
    <property type="entry name" value="FRUCTOSE-1-PHOSPHATE PHOSPHATASE"/>
    <property type="match status" value="1"/>
</dbReference>
<reference evidence="3" key="1">
    <citation type="submission" date="2012-02" db="EMBL/GenBank/DDBJ databases">
        <title>Complete sequence of chromosome of Methanomethylovorans hollandica DSM 15978.</title>
        <authorList>
            <person name="Lucas S."/>
            <person name="Copeland A."/>
            <person name="Lapidus A."/>
            <person name="Glavina del Rio T."/>
            <person name="Dalin E."/>
            <person name="Tice H."/>
            <person name="Bruce D."/>
            <person name="Goodwin L."/>
            <person name="Pitluck S."/>
            <person name="Peters L."/>
            <person name="Mikhailova N."/>
            <person name="Held B."/>
            <person name="Kyrpides N."/>
            <person name="Mavromatis K."/>
            <person name="Ivanova N."/>
            <person name="Brettin T."/>
            <person name="Detter J.C."/>
            <person name="Han C."/>
            <person name="Larimer F."/>
            <person name="Land M."/>
            <person name="Hauser L."/>
            <person name="Markowitz V."/>
            <person name="Cheng J.-F."/>
            <person name="Hugenholtz P."/>
            <person name="Woyke T."/>
            <person name="Wu D."/>
            <person name="Spring S."/>
            <person name="Schroeder M."/>
            <person name="Brambilla E."/>
            <person name="Klenk H.-P."/>
            <person name="Eisen J.A."/>
        </authorList>
    </citation>
    <scope>NUCLEOTIDE SEQUENCE [LARGE SCALE GENOMIC DNA]</scope>
    <source>
        <strain evidence="3">DSM 15978 / NBRC 107637 / DMS1</strain>
    </source>
</reference>
<dbReference type="InterPro" id="IPR023214">
    <property type="entry name" value="HAD_sf"/>
</dbReference>
<proteinExistence type="inferred from homology"/>
<keyword evidence="3" id="KW-1185">Reference proteome</keyword>
<dbReference type="Proteomes" id="UP000010866">
    <property type="component" value="Chromosome"/>
</dbReference>